<dbReference type="GeneID" id="82148610"/>
<dbReference type="GO" id="GO:0006814">
    <property type="term" value="P:sodium ion transport"/>
    <property type="evidence" value="ECO:0007669"/>
    <property type="project" value="UniProtKB-UniRule"/>
</dbReference>
<keyword evidence="20" id="KW-1185">Reference proteome</keyword>
<comment type="similarity">
    <text evidence="16 17">Belongs to the NqrC family.</text>
</comment>
<dbReference type="AlphaFoldDB" id="A0A4Z0V733"/>
<protein>
    <recommendedName>
        <fullName evidence="16 17">Na(+)-translocating NADH-quinone reductase subunit C</fullName>
        <shortName evidence="16 17">Na(+)-NQR subunit C</shortName>
        <shortName evidence="16 17">Na(+)-translocating NQR subunit C</shortName>
        <ecNumber evidence="16 17">7.2.1.1</ecNumber>
    </recommendedName>
    <alternativeName>
        <fullName evidence="16 17">NQR complex subunit C</fullName>
    </alternativeName>
    <alternativeName>
        <fullName evidence="16 17">NQR-1 subunit C</fullName>
    </alternativeName>
</protein>
<comment type="caution">
    <text evidence="19">The sequence shown here is derived from an EMBL/GenBank/DDBJ whole genome shotgun (WGS) entry which is preliminary data.</text>
</comment>
<dbReference type="NCBIfam" id="TIGR01938">
    <property type="entry name" value="nqrC"/>
    <property type="match status" value="1"/>
</dbReference>
<keyword evidence="8 16" id="KW-1278">Translocase</keyword>
<organism evidence="19 20">
    <name type="scientific">Duncaniella freteri</name>
    <dbReference type="NCBI Taxonomy" id="2530391"/>
    <lineage>
        <taxon>Bacteria</taxon>
        <taxon>Pseudomonadati</taxon>
        <taxon>Bacteroidota</taxon>
        <taxon>Bacteroidia</taxon>
        <taxon>Bacteroidales</taxon>
        <taxon>Muribaculaceae</taxon>
        <taxon>Duncaniella</taxon>
    </lineage>
</organism>
<evidence type="ECO:0000256" key="8">
    <source>
        <dbReference type="ARBA" id="ARBA00022967"/>
    </source>
</evidence>
<dbReference type="GO" id="GO:0010181">
    <property type="term" value="F:FMN binding"/>
    <property type="evidence" value="ECO:0007669"/>
    <property type="project" value="UniProtKB-UniRule"/>
</dbReference>
<dbReference type="PANTHER" id="PTHR37838">
    <property type="entry name" value="NA(+)-TRANSLOCATING NADH-QUINONE REDUCTASE SUBUNIT C"/>
    <property type="match status" value="1"/>
</dbReference>
<dbReference type="GO" id="GO:0016655">
    <property type="term" value="F:oxidoreductase activity, acting on NAD(P)H, quinone or similar compound as acceptor"/>
    <property type="evidence" value="ECO:0007669"/>
    <property type="project" value="UniProtKB-UniRule"/>
</dbReference>
<evidence type="ECO:0000313" key="19">
    <source>
        <dbReference type="EMBL" id="TGG39595.1"/>
    </source>
</evidence>
<dbReference type="InterPro" id="IPR007329">
    <property type="entry name" value="FMN-bd"/>
</dbReference>
<dbReference type="Proteomes" id="UP000297635">
    <property type="component" value="Unassembled WGS sequence"/>
</dbReference>
<dbReference type="Pfam" id="PF04205">
    <property type="entry name" value="FMN_bind"/>
    <property type="match status" value="1"/>
</dbReference>
<dbReference type="InterPro" id="IPR010204">
    <property type="entry name" value="NqrC"/>
</dbReference>
<keyword evidence="2 16" id="KW-1003">Cell membrane</keyword>
<evidence type="ECO:0000256" key="3">
    <source>
        <dbReference type="ARBA" id="ARBA00022519"/>
    </source>
</evidence>
<evidence type="ECO:0000256" key="14">
    <source>
        <dbReference type="ARBA" id="ARBA00023136"/>
    </source>
</evidence>
<comment type="caution">
    <text evidence="16">Lacks conserved residue(s) required for the propagation of feature annotation.</text>
</comment>
<keyword evidence="6 16" id="KW-0288">FMN</keyword>
<evidence type="ECO:0000256" key="4">
    <source>
        <dbReference type="ARBA" id="ARBA00022553"/>
    </source>
</evidence>
<dbReference type="SMART" id="SM00900">
    <property type="entry name" value="FMN_bind"/>
    <property type="match status" value="1"/>
</dbReference>
<keyword evidence="9 16" id="KW-1133">Transmembrane helix</keyword>
<evidence type="ECO:0000256" key="2">
    <source>
        <dbReference type="ARBA" id="ARBA00022475"/>
    </source>
</evidence>
<evidence type="ECO:0000256" key="12">
    <source>
        <dbReference type="ARBA" id="ARBA00023065"/>
    </source>
</evidence>
<keyword evidence="1 16" id="KW-0813">Transport</keyword>
<evidence type="ECO:0000256" key="9">
    <source>
        <dbReference type="ARBA" id="ARBA00022989"/>
    </source>
</evidence>
<evidence type="ECO:0000313" key="20">
    <source>
        <dbReference type="Proteomes" id="UP000297635"/>
    </source>
</evidence>
<dbReference type="PANTHER" id="PTHR37838:SF1">
    <property type="entry name" value="NA(+)-TRANSLOCATING NADH-QUINONE REDUCTASE SUBUNIT C"/>
    <property type="match status" value="1"/>
</dbReference>
<accession>A0A4Z0V733</accession>
<evidence type="ECO:0000256" key="13">
    <source>
        <dbReference type="ARBA" id="ARBA00023075"/>
    </source>
</evidence>
<evidence type="ECO:0000256" key="15">
    <source>
        <dbReference type="ARBA" id="ARBA00023201"/>
    </source>
</evidence>
<evidence type="ECO:0000259" key="18">
    <source>
        <dbReference type="SMART" id="SM00900"/>
    </source>
</evidence>
<proteinExistence type="inferred from homology"/>
<dbReference type="PIRSF" id="PIRSF009437">
    <property type="entry name" value="NQR-1_subunit_C"/>
    <property type="match status" value="1"/>
</dbReference>
<evidence type="ECO:0000256" key="11">
    <source>
        <dbReference type="ARBA" id="ARBA00023053"/>
    </source>
</evidence>
<gene>
    <name evidence="16 19" type="primary">nqrC</name>
    <name evidence="19" type="ORF">EZ315_02320</name>
</gene>
<comment type="cofactor">
    <cofactor evidence="16 17">
        <name>FMN</name>
        <dbReference type="ChEBI" id="CHEBI:58210"/>
    </cofactor>
</comment>
<keyword evidence="12 16" id="KW-0406">Ion transport</keyword>
<comment type="function">
    <text evidence="16">NQR complex catalyzes the reduction of ubiquinone-1 to ubiquinol by two successive reactions, coupled with the transport of Na(+) ions from the cytoplasm to the periplasm. NqrA to NqrE are probably involved in the second step, the conversion of ubisemiquinone to ubiquinol.</text>
</comment>
<dbReference type="HAMAP" id="MF_00427">
    <property type="entry name" value="NqrC"/>
    <property type="match status" value="1"/>
</dbReference>
<keyword evidence="4 16" id="KW-0597">Phosphoprotein</keyword>
<sequence length="234" mass="25375">MNKQSNTYTMIYIIVLVVLVGTALAATSLALKGRQQENIDADKMSQILSAALITPAEGETATDFNRYITEQYVINAQGEKIEGAKAFDINVAAESKLPADRRQLPVYVCTTQDGTRKYILPVYGAGLWGPIWGYVAFNADGSTIYGAYFAHQGETPGLGAEIEKPMFSDQFKGKQVIKDGRFRPIAVVKAGQQPLDGEDYVDGISGGTITSKGVGSMLDNCLVPYRKFLQSLAD</sequence>
<name>A0A4Z0V733_9BACT</name>
<evidence type="ECO:0000256" key="17">
    <source>
        <dbReference type="PIRNR" id="PIRNR009437"/>
    </source>
</evidence>
<dbReference type="GO" id="GO:0005886">
    <property type="term" value="C:plasma membrane"/>
    <property type="evidence" value="ECO:0007669"/>
    <property type="project" value="UniProtKB-SubCell"/>
</dbReference>
<feature type="modified residue" description="FMN phosphoryl threonine" evidence="16">
    <location>
        <position position="208"/>
    </location>
</feature>
<keyword evidence="3" id="KW-0997">Cell inner membrane</keyword>
<comment type="subcellular location">
    <subcellularLocation>
        <location evidence="16">Cell membrane</location>
        <topology evidence="16">Single-pass membrane protein</topology>
    </subcellularLocation>
</comment>
<comment type="catalytic activity">
    <reaction evidence="16 17">
        <text>a ubiquinone + n Na(+)(in) + NADH + H(+) = a ubiquinol + n Na(+)(out) + NAD(+)</text>
        <dbReference type="Rhea" id="RHEA:47748"/>
        <dbReference type="Rhea" id="RHEA-COMP:9565"/>
        <dbReference type="Rhea" id="RHEA-COMP:9566"/>
        <dbReference type="ChEBI" id="CHEBI:15378"/>
        <dbReference type="ChEBI" id="CHEBI:16389"/>
        <dbReference type="ChEBI" id="CHEBI:17976"/>
        <dbReference type="ChEBI" id="CHEBI:29101"/>
        <dbReference type="ChEBI" id="CHEBI:57540"/>
        <dbReference type="ChEBI" id="CHEBI:57945"/>
        <dbReference type="EC" id="7.2.1.1"/>
    </reaction>
</comment>
<keyword evidence="11 16" id="KW-0915">Sodium</keyword>
<dbReference type="EC" id="7.2.1.1" evidence="16 17"/>
<keyword evidence="10 16" id="KW-0520">NAD</keyword>
<evidence type="ECO:0000256" key="10">
    <source>
        <dbReference type="ARBA" id="ARBA00023027"/>
    </source>
</evidence>
<feature type="domain" description="FMN-binding" evidence="18">
    <location>
        <begin position="126"/>
        <end position="225"/>
    </location>
</feature>
<keyword evidence="14 16" id="KW-0472">Membrane</keyword>
<dbReference type="EMBL" id="SJSA01000001">
    <property type="protein sequence ID" value="TGG39595.1"/>
    <property type="molecule type" value="Genomic_DNA"/>
</dbReference>
<evidence type="ECO:0000256" key="6">
    <source>
        <dbReference type="ARBA" id="ARBA00022643"/>
    </source>
</evidence>
<evidence type="ECO:0000256" key="5">
    <source>
        <dbReference type="ARBA" id="ARBA00022630"/>
    </source>
</evidence>
<keyword evidence="7 16" id="KW-0812">Transmembrane</keyword>
<comment type="subunit">
    <text evidence="16 17">Composed of six subunits; NqrA, NqrB, NqrC, NqrD, NqrE and NqrF.</text>
</comment>
<keyword evidence="13 16" id="KW-0830">Ubiquinone</keyword>
<evidence type="ECO:0000256" key="7">
    <source>
        <dbReference type="ARBA" id="ARBA00022692"/>
    </source>
</evidence>
<keyword evidence="15 16" id="KW-0739">Sodium transport</keyword>
<evidence type="ECO:0000256" key="16">
    <source>
        <dbReference type="HAMAP-Rule" id="MF_00427"/>
    </source>
</evidence>
<reference evidence="19 20" key="1">
    <citation type="submission" date="2019-02" db="EMBL/GenBank/DDBJ databases">
        <title>Isolation and identification of novel species under the genus Muribaculum.</title>
        <authorList>
            <person name="Miyake S."/>
            <person name="Ding Y."/>
            <person name="Low A."/>
            <person name="Soh M."/>
            <person name="Seedorf H."/>
        </authorList>
    </citation>
    <scope>NUCLEOTIDE SEQUENCE [LARGE SCALE GENOMIC DNA]</scope>
    <source>
        <strain evidence="19 20">TLL-A3</strain>
    </source>
</reference>
<keyword evidence="5 16" id="KW-0285">Flavoprotein</keyword>
<dbReference type="RefSeq" id="WP_135470269.1">
    <property type="nucleotide sequence ID" value="NZ_CASJDB010000048.1"/>
</dbReference>
<evidence type="ECO:0000256" key="1">
    <source>
        <dbReference type="ARBA" id="ARBA00022448"/>
    </source>
</evidence>